<evidence type="ECO:0000313" key="13">
    <source>
        <dbReference type="EMBL" id="KAF2424489.1"/>
    </source>
</evidence>
<evidence type="ECO:0000256" key="9">
    <source>
        <dbReference type="ARBA" id="ARBA00023136"/>
    </source>
</evidence>
<keyword evidence="9 11" id="KW-0472">Membrane</keyword>
<dbReference type="OrthoDB" id="436405at2759"/>
<dbReference type="GO" id="GO:0030150">
    <property type="term" value="P:protein import into mitochondrial matrix"/>
    <property type="evidence" value="ECO:0007669"/>
    <property type="project" value="UniProtKB-UniRule"/>
</dbReference>
<dbReference type="AlphaFoldDB" id="A0A9P4NK07"/>
<evidence type="ECO:0000313" key="14">
    <source>
        <dbReference type="Proteomes" id="UP000800235"/>
    </source>
</evidence>
<reference evidence="13" key="1">
    <citation type="journal article" date="2020" name="Stud. Mycol.">
        <title>101 Dothideomycetes genomes: a test case for predicting lifestyles and emergence of pathogens.</title>
        <authorList>
            <person name="Haridas S."/>
            <person name="Albert R."/>
            <person name="Binder M."/>
            <person name="Bloem J."/>
            <person name="Labutti K."/>
            <person name="Salamov A."/>
            <person name="Andreopoulos B."/>
            <person name="Baker S."/>
            <person name="Barry K."/>
            <person name="Bills G."/>
            <person name="Bluhm B."/>
            <person name="Cannon C."/>
            <person name="Castanera R."/>
            <person name="Culley D."/>
            <person name="Daum C."/>
            <person name="Ezra D."/>
            <person name="Gonzalez J."/>
            <person name="Henrissat B."/>
            <person name="Kuo A."/>
            <person name="Liang C."/>
            <person name="Lipzen A."/>
            <person name="Lutzoni F."/>
            <person name="Magnuson J."/>
            <person name="Mondo S."/>
            <person name="Nolan M."/>
            <person name="Ohm R."/>
            <person name="Pangilinan J."/>
            <person name="Park H.-J."/>
            <person name="Ramirez L."/>
            <person name="Alfaro M."/>
            <person name="Sun H."/>
            <person name="Tritt A."/>
            <person name="Yoshinaga Y."/>
            <person name="Zwiers L.-H."/>
            <person name="Turgeon B."/>
            <person name="Goodwin S."/>
            <person name="Spatafora J."/>
            <person name="Crous P."/>
            <person name="Grigoriev I."/>
        </authorList>
    </citation>
    <scope>NUCLEOTIDE SEQUENCE</scope>
    <source>
        <strain evidence="13">CBS 130266</strain>
    </source>
</reference>
<keyword evidence="5 11" id="KW-0999">Mitochondrion inner membrane</keyword>
<keyword evidence="8 11" id="KW-0496">Mitochondrion</keyword>
<keyword evidence="6" id="KW-0809">Transit peptide</keyword>
<dbReference type="InterPro" id="IPR038552">
    <property type="entry name" value="Tim21_IMS_sf"/>
</dbReference>
<keyword evidence="4 11" id="KW-0812">Transmembrane</keyword>
<evidence type="ECO:0000256" key="5">
    <source>
        <dbReference type="ARBA" id="ARBA00022792"/>
    </source>
</evidence>
<dbReference type="EMBL" id="MU007074">
    <property type="protein sequence ID" value="KAF2424489.1"/>
    <property type="molecule type" value="Genomic_DNA"/>
</dbReference>
<accession>A0A9P4NK07</accession>
<dbReference type="PANTHER" id="PTHR13032">
    <property type="entry name" value="MITOCHONDRIAL IMPORT INNER MEMBRANE TRANSLOCASE SUBUNIT TIM21"/>
    <property type="match status" value="1"/>
</dbReference>
<evidence type="ECO:0000256" key="11">
    <source>
        <dbReference type="RuleBase" id="RU367142"/>
    </source>
</evidence>
<protein>
    <recommendedName>
        <fullName evidence="3 11">Mitochondrial import inner membrane translocase subunit Tim21</fullName>
    </recommendedName>
</protein>
<comment type="subcellular location">
    <subcellularLocation>
        <location evidence="1 11">Mitochondrion inner membrane</location>
        <topology evidence="1 11">Single-pass membrane protein</topology>
    </subcellularLocation>
</comment>
<keyword evidence="7 11" id="KW-1133">Transmembrane helix</keyword>
<comment type="subunit">
    <text evidence="11">Component of the TIM23 complex.</text>
</comment>
<keyword evidence="14" id="KW-1185">Reference proteome</keyword>
<evidence type="ECO:0000256" key="4">
    <source>
        <dbReference type="ARBA" id="ARBA00022692"/>
    </source>
</evidence>
<dbReference type="Pfam" id="PF08294">
    <property type="entry name" value="TIM21"/>
    <property type="match status" value="1"/>
</dbReference>
<evidence type="ECO:0000256" key="1">
    <source>
        <dbReference type="ARBA" id="ARBA00004434"/>
    </source>
</evidence>
<evidence type="ECO:0000256" key="2">
    <source>
        <dbReference type="ARBA" id="ARBA00010867"/>
    </source>
</evidence>
<comment type="caution">
    <text evidence="13">The sequence shown here is derived from an EMBL/GenBank/DDBJ whole genome shotgun (WGS) entry which is preliminary data.</text>
</comment>
<evidence type="ECO:0000256" key="7">
    <source>
        <dbReference type="ARBA" id="ARBA00022989"/>
    </source>
</evidence>
<evidence type="ECO:0000256" key="3">
    <source>
        <dbReference type="ARBA" id="ARBA00020726"/>
    </source>
</evidence>
<name>A0A9P4NK07_9PEZI</name>
<keyword evidence="11" id="KW-0811">Translocation</keyword>
<comment type="function">
    <text evidence="10">Essential component of the TIM23 complex, a complex that mediates the translocation of transit peptide-containing proteins across the mitochondrial inner membrane. Required to keep the TOM and the TIM23 complexes in close contact. At some point, it is released from the TOM23 complex to allow protein translocation into the mitochondrial matrix.</text>
</comment>
<organism evidence="13 14">
    <name type="scientific">Tothia fuscella</name>
    <dbReference type="NCBI Taxonomy" id="1048955"/>
    <lineage>
        <taxon>Eukaryota</taxon>
        <taxon>Fungi</taxon>
        <taxon>Dikarya</taxon>
        <taxon>Ascomycota</taxon>
        <taxon>Pezizomycotina</taxon>
        <taxon>Dothideomycetes</taxon>
        <taxon>Pleosporomycetidae</taxon>
        <taxon>Venturiales</taxon>
        <taxon>Cylindrosympodiaceae</taxon>
        <taxon>Tothia</taxon>
    </lineage>
</organism>
<evidence type="ECO:0000256" key="8">
    <source>
        <dbReference type="ARBA" id="ARBA00023128"/>
    </source>
</evidence>
<feature type="region of interest" description="Disordered" evidence="12">
    <location>
        <begin position="10"/>
        <end position="59"/>
    </location>
</feature>
<evidence type="ECO:0000256" key="6">
    <source>
        <dbReference type="ARBA" id="ARBA00022946"/>
    </source>
</evidence>
<dbReference type="Gene3D" id="3.10.450.320">
    <property type="entry name" value="Mitochondrial import inner membrane translocase subunit Tim21"/>
    <property type="match status" value="1"/>
</dbReference>
<feature type="compositionally biased region" description="Polar residues" evidence="12">
    <location>
        <begin position="21"/>
        <end position="32"/>
    </location>
</feature>
<dbReference type="Proteomes" id="UP000800235">
    <property type="component" value="Unassembled WGS sequence"/>
</dbReference>
<keyword evidence="11" id="KW-0653">Protein transport</keyword>
<comment type="similarity">
    <text evidence="2 11">Belongs to the TIM21 family.</text>
</comment>
<dbReference type="GO" id="GO:0005744">
    <property type="term" value="C:TIM23 mitochondrial import inner membrane translocase complex"/>
    <property type="evidence" value="ECO:0007669"/>
    <property type="project" value="UniProtKB-UniRule"/>
</dbReference>
<dbReference type="FunFam" id="3.10.450.320:FF:000002">
    <property type="entry name" value="Mitochondrial import inner membrane translocase subunit tim21"/>
    <property type="match status" value="1"/>
</dbReference>
<sequence>MAVLHRTLRLTPLNPLHKPSKPTSKGLSLSLSHQHRRRTYATTKQAPPPSPPKHRQVTTFNDDGHIRWSALSLREKSARTTQQSFNFLVIIAGVLLTGAVAQLLYKEVFSPDSKTSHFNRTVTRMKNDERCVDVLAGGDANKIKAYGEPSWNRWSKNRAIAGKTTKDKAGVSHFRMHFHVEGPKGKGVVQLHMVEREGRWEYVLLALDVPGHQRIYLEDAEQGKIDQRKDGKMFGVKWW</sequence>
<evidence type="ECO:0000256" key="12">
    <source>
        <dbReference type="SAM" id="MobiDB-lite"/>
    </source>
</evidence>
<gene>
    <name evidence="13" type="ORF">EJ08DRAFT_413342</name>
</gene>
<dbReference type="InterPro" id="IPR013261">
    <property type="entry name" value="Tim21"/>
</dbReference>
<keyword evidence="11" id="KW-0813">Transport</keyword>
<dbReference type="PANTHER" id="PTHR13032:SF6">
    <property type="entry name" value="MITOCHONDRIAL IMPORT INNER MEMBRANE TRANSLOCASE SUBUNIT TIM21"/>
    <property type="match status" value="1"/>
</dbReference>
<feature type="transmembrane region" description="Helical" evidence="11">
    <location>
        <begin position="84"/>
        <end position="105"/>
    </location>
</feature>
<proteinExistence type="inferred from homology"/>
<evidence type="ECO:0000256" key="10">
    <source>
        <dbReference type="ARBA" id="ARBA00060204"/>
    </source>
</evidence>